<gene>
    <name evidence="1" type="ORF">EZS28_013057</name>
</gene>
<evidence type="ECO:0000313" key="2">
    <source>
        <dbReference type="Proteomes" id="UP000324800"/>
    </source>
</evidence>
<dbReference type="Proteomes" id="UP000324800">
    <property type="component" value="Unassembled WGS sequence"/>
</dbReference>
<sequence>IQPVDTIPNSDTVDVSCGTVESQARNDHSHPINVQTNASIIPIVNGVVNNGTSAYYSRHDHILPYQLTYDGNDTATKFIKSGGLATDILLANGDITAISDNFVSIATDQTITGQEGQADNGLRISTDGSTLTFNGDGLMDVGTDLIIKGNIQINPTSTGFGDGLKISRADPTGTGNSSIQLGCSRTSNSGAIEGQWSIFTPPSSFINNPQSFVTVMVSQTRDNTRGLQISADGNTLTFNCRVQ</sequence>
<proteinExistence type="predicted"/>
<protein>
    <submittedName>
        <fullName evidence="1">Uncharacterized protein</fullName>
    </submittedName>
</protein>
<dbReference type="EMBL" id="SNRW01002890">
    <property type="protein sequence ID" value="KAA6391421.1"/>
    <property type="molecule type" value="Genomic_DNA"/>
</dbReference>
<feature type="non-terminal residue" evidence="1">
    <location>
        <position position="1"/>
    </location>
</feature>
<comment type="caution">
    <text evidence="1">The sequence shown here is derived from an EMBL/GenBank/DDBJ whole genome shotgun (WGS) entry which is preliminary data.</text>
</comment>
<name>A0A5J4W907_9EUKA</name>
<organism evidence="1 2">
    <name type="scientific">Streblomastix strix</name>
    <dbReference type="NCBI Taxonomy" id="222440"/>
    <lineage>
        <taxon>Eukaryota</taxon>
        <taxon>Metamonada</taxon>
        <taxon>Preaxostyla</taxon>
        <taxon>Oxymonadida</taxon>
        <taxon>Streblomastigidae</taxon>
        <taxon>Streblomastix</taxon>
    </lineage>
</organism>
<evidence type="ECO:0000313" key="1">
    <source>
        <dbReference type="EMBL" id="KAA6391421.1"/>
    </source>
</evidence>
<accession>A0A5J4W907</accession>
<reference evidence="1 2" key="1">
    <citation type="submission" date="2019-03" db="EMBL/GenBank/DDBJ databases">
        <title>Single cell metagenomics reveals metabolic interactions within the superorganism composed of flagellate Streblomastix strix and complex community of Bacteroidetes bacteria on its surface.</title>
        <authorList>
            <person name="Treitli S.C."/>
            <person name="Kolisko M."/>
            <person name="Husnik F."/>
            <person name="Keeling P."/>
            <person name="Hampl V."/>
        </authorList>
    </citation>
    <scope>NUCLEOTIDE SEQUENCE [LARGE SCALE GENOMIC DNA]</scope>
    <source>
        <strain evidence="1">ST1C</strain>
    </source>
</reference>
<dbReference type="AlphaFoldDB" id="A0A5J4W907"/>